<dbReference type="Gene3D" id="3.40.50.300">
    <property type="entry name" value="P-loop containing nucleotide triphosphate hydrolases"/>
    <property type="match status" value="2"/>
</dbReference>
<feature type="binding site" evidence="11">
    <location>
        <begin position="36"/>
        <end position="43"/>
    </location>
    <ligand>
        <name>ATP</name>
        <dbReference type="ChEBI" id="CHEBI:30616"/>
    </ligand>
</feature>
<keyword evidence="4 11" id="KW-0347">Helicase</keyword>
<dbReference type="InterPro" id="IPR000212">
    <property type="entry name" value="DNA_helicase_UvrD/REP"/>
</dbReference>
<gene>
    <name evidence="14" type="ORF">SE17_33575</name>
</gene>
<dbReference type="PANTHER" id="PTHR11070:SF2">
    <property type="entry name" value="ATP-DEPENDENT DNA HELICASE SRS2"/>
    <property type="match status" value="1"/>
</dbReference>
<dbReference type="EMBL" id="LJCR01002080">
    <property type="protein sequence ID" value="KPV49273.1"/>
    <property type="molecule type" value="Genomic_DNA"/>
</dbReference>
<proteinExistence type="inferred from homology"/>
<dbReference type="AlphaFoldDB" id="A0A0P9DH68"/>
<reference evidence="14 15" key="1">
    <citation type="submission" date="2015-09" db="EMBL/GenBank/DDBJ databases">
        <title>Draft genome sequence of Kouleothrix aurantiaca JCM 19913.</title>
        <authorList>
            <person name="Hemp J."/>
        </authorList>
    </citation>
    <scope>NUCLEOTIDE SEQUENCE [LARGE SCALE GENOMIC DNA]</scope>
    <source>
        <strain evidence="14 15">COM-B</strain>
    </source>
</reference>
<dbReference type="InterPro" id="IPR014016">
    <property type="entry name" value="UvrD-like_ATP-bd"/>
</dbReference>
<evidence type="ECO:0000256" key="4">
    <source>
        <dbReference type="ARBA" id="ARBA00022806"/>
    </source>
</evidence>
<evidence type="ECO:0000256" key="6">
    <source>
        <dbReference type="ARBA" id="ARBA00023125"/>
    </source>
</evidence>
<feature type="non-terminal residue" evidence="14">
    <location>
        <position position="388"/>
    </location>
</feature>
<dbReference type="EC" id="5.6.2.4" evidence="9"/>
<evidence type="ECO:0000313" key="14">
    <source>
        <dbReference type="EMBL" id="KPV49273.1"/>
    </source>
</evidence>
<feature type="domain" description="UvrD-like helicase C-terminal" evidence="13">
    <location>
        <begin position="299"/>
        <end position="388"/>
    </location>
</feature>
<dbReference type="GO" id="GO:0033202">
    <property type="term" value="C:DNA helicase complex"/>
    <property type="evidence" value="ECO:0007669"/>
    <property type="project" value="TreeGrafter"/>
</dbReference>
<comment type="catalytic activity">
    <reaction evidence="8">
        <text>Couples ATP hydrolysis with the unwinding of duplex DNA by translocating in the 3'-5' direction.</text>
        <dbReference type="EC" id="5.6.2.4"/>
    </reaction>
</comment>
<keyword evidence="6" id="KW-0238">DNA-binding</keyword>
<dbReference type="Gene3D" id="1.10.10.160">
    <property type="match status" value="1"/>
</dbReference>
<evidence type="ECO:0000256" key="8">
    <source>
        <dbReference type="ARBA" id="ARBA00034617"/>
    </source>
</evidence>
<dbReference type="GO" id="GO:0016787">
    <property type="term" value="F:hydrolase activity"/>
    <property type="evidence" value="ECO:0007669"/>
    <property type="project" value="UniProtKB-UniRule"/>
</dbReference>
<evidence type="ECO:0000256" key="9">
    <source>
        <dbReference type="ARBA" id="ARBA00034808"/>
    </source>
</evidence>
<dbReference type="CDD" id="cd17932">
    <property type="entry name" value="DEXQc_UvrD"/>
    <property type="match status" value="1"/>
</dbReference>
<comment type="catalytic activity">
    <reaction evidence="10">
        <text>ATP + H2O = ADP + phosphate + H(+)</text>
        <dbReference type="Rhea" id="RHEA:13065"/>
        <dbReference type="ChEBI" id="CHEBI:15377"/>
        <dbReference type="ChEBI" id="CHEBI:15378"/>
        <dbReference type="ChEBI" id="CHEBI:30616"/>
        <dbReference type="ChEBI" id="CHEBI:43474"/>
        <dbReference type="ChEBI" id="CHEBI:456216"/>
        <dbReference type="EC" id="5.6.2.4"/>
    </reaction>
</comment>
<evidence type="ECO:0000259" key="13">
    <source>
        <dbReference type="PROSITE" id="PS51217"/>
    </source>
</evidence>
<comment type="similarity">
    <text evidence="1">Belongs to the helicase family. UvrD subfamily.</text>
</comment>
<keyword evidence="3 11" id="KW-0378">Hydrolase</keyword>
<protein>
    <recommendedName>
        <fullName evidence="9">DNA 3'-5' helicase</fullName>
        <ecNumber evidence="9">5.6.2.4</ecNumber>
    </recommendedName>
</protein>
<dbReference type="InterPro" id="IPR014017">
    <property type="entry name" value="DNA_helicase_UvrD-like_C"/>
</dbReference>
<dbReference type="PANTHER" id="PTHR11070">
    <property type="entry name" value="UVRD / RECB / PCRA DNA HELICASE FAMILY MEMBER"/>
    <property type="match status" value="1"/>
</dbReference>
<organism evidence="14 15">
    <name type="scientific">Kouleothrix aurantiaca</name>
    <dbReference type="NCBI Taxonomy" id="186479"/>
    <lineage>
        <taxon>Bacteria</taxon>
        <taxon>Bacillati</taxon>
        <taxon>Chloroflexota</taxon>
        <taxon>Chloroflexia</taxon>
        <taxon>Chloroflexales</taxon>
        <taxon>Roseiflexineae</taxon>
        <taxon>Roseiflexaceae</taxon>
        <taxon>Kouleothrix</taxon>
    </lineage>
</organism>
<keyword evidence="5 11" id="KW-0067">ATP-binding</keyword>
<sequence>MTVPTTSTTDHPLLQGLNEPQRQAVLHRDGPCLTLAGPGSGKTAVLVRRCGYLIDVHGVDPAHILAVTFTNKAAREMRERLAKLIGPKRAEKIVAGTFHSLCARWLRKTIHHLGRDPGFTIFDEDDQRKVMREILDRADLDFKPAQILETISAAKTELWDVQEFEQRAIAAQAAGDPWPAIVVPLYDAYQRELRKQNALDFDDLIMLMIEILRTQPGVLAQFQQRFAYSLTDEYQDTNFSLATLLRLIVAKHRNIFVVGDDQQSIYKFRGADVSLIRTFQQEYPNARVIMLEQNYRSTKTIVGIAQAIIEPSPENIFNKQLWTANPQGMRALLYEADDEYDEADFVVRTIQRLKRQGHALSEMAIIYRTNVQSRVFEQTFVRAGIPYR</sequence>
<dbReference type="InterPro" id="IPR013986">
    <property type="entry name" value="DExx_box_DNA_helicase_dom_sf"/>
</dbReference>
<dbReference type="GO" id="GO:0005524">
    <property type="term" value="F:ATP binding"/>
    <property type="evidence" value="ECO:0007669"/>
    <property type="project" value="UniProtKB-UniRule"/>
</dbReference>
<dbReference type="PROSITE" id="PS51217">
    <property type="entry name" value="UVRD_HELICASE_CTER"/>
    <property type="match status" value="1"/>
</dbReference>
<evidence type="ECO:0000256" key="5">
    <source>
        <dbReference type="ARBA" id="ARBA00022840"/>
    </source>
</evidence>
<keyword evidence="7" id="KW-0413">Isomerase</keyword>
<dbReference type="SUPFAM" id="SSF52540">
    <property type="entry name" value="P-loop containing nucleoside triphosphate hydrolases"/>
    <property type="match status" value="1"/>
</dbReference>
<evidence type="ECO:0000313" key="15">
    <source>
        <dbReference type="Proteomes" id="UP000050509"/>
    </source>
</evidence>
<keyword evidence="15" id="KW-1185">Reference proteome</keyword>
<dbReference type="GO" id="GO:0043138">
    <property type="term" value="F:3'-5' DNA helicase activity"/>
    <property type="evidence" value="ECO:0007669"/>
    <property type="project" value="UniProtKB-EC"/>
</dbReference>
<comment type="caution">
    <text evidence="14">The sequence shown here is derived from an EMBL/GenBank/DDBJ whole genome shotgun (WGS) entry which is preliminary data.</text>
</comment>
<dbReference type="GO" id="GO:0003677">
    <property type="term" value="F:DNA binding"/>
    <property type="evidence" value="ECO:0007669"/>
    <property type="project" value="UniProtKB-KW"/>
</dbReference>
<name>A0A0P9DH68_9CHLR</name>
<evidence type="ECO:0000256" key="3">
    <source>
        <dbReference type="ARBA" id="ARBA00022801"/>
    </source>
</evidence>
<dbReference type="Proteomes" id="UP000050509">
    <property type="component" value="Unassembled WGS sequence"/>
</dbReference>
<evidence type="ECO:0000259" key="12">
    <source>
        <dbReference type="PROSITE" id="PS51198"/>
    </source>
</evidence>
<evidence type="ECO:0000256" key="1">
    <source>
        <dbReference type="ARBA" id="ARBA00009922"/>
    </source>
</evidence>
<dbReference type="GO" id="GO:0000725">
    <property type="term" value="P:recombinational repair"/>
    <property type="evidence" value="ECO:0007669"/>
    <property type="project" value="TreeGrafter"/>
</dbReference>
<evidence type="ECO:0000256" key="2">
    <source>
        <dbReference type="ARBA" id="ARBA00022741"/>
    </source>
</evidence>
<evidence type="ECO:0000256" key="10">
    <source>
        <dbReference type="ARBA" id="ARBA00048988"/>
    </source>
</evidence>
<accession>A0A0P9DH68</accession>
<dbReference type="InterPro" id="IPR027417">
    <property type="entry name" value="P-loop_NTPase"/>
</dbReference>
<keyword evidence="2 11" id="KW-0547">Nucleotide-binding</keyword>
<evidence type="ECO:0000256" key="11">
    <source>
        <dbReference type="PROSITE-ProRule" id="PRU00560"/>
    </source>
</evidence>
<feature type="domain" description="UvrD-like helicase ATP-binding" evidence="12">
    <location>
        <begin position="15"/>
        <end position="298"/>
    </location>
</feature>
<dbReference type="PROSITE" id="PS51198">
    <property type="entry name" value="UVRD_HELICASE_ATP_BIND"/>
    <property type="match status" value="1"/>
</dbReference>
<dbReference type="Pfam" id="PF13361">
    <property type="entry name" value="UvrD_C"/>
    <property type="match status" value="1"/>
</dbReference>
<evidence type="ECO:0000256" key="7">
    <source>
        <dbReference type="ARBA" id="ARBA00023235"/>
    </source>
</evidence>
<dbReference type="Pfam" id="PF00580">
    <property type="entry name" value="UvrD-helicase"/>
    <property type="match status" value="1"/>
</dbReference>
<dbReference type="GO" id="GO:0005829">
    <property type="term" value="C:cytosol"/>
    <property type="evidence" value="ECO:0007669"/>
    <property type="project" value="TreeGrafter"/>
</dbReference>